<dbReference type="KEGG" id="dpx:DAPPUDRAFT_25035"/>
<dbReference type="Pfam" id="PF04572">
    <property type="entry name" value="Gb3_synth"/>
    <property type="match status" value="1"/>
</dbReference>
<dbReference type="InterPro" id="IPR007577">
    <property type="entry name" value="GlycoTrfase_DXD_sugar-bd_CS"/>
</dbReference>
<gene>
    <name evidence="8" type="ORF">DAPPUDRAFT_25035</name>
</gene>
<dbReference type="Pfam" id="PF04488">
    <property type="entry name" value="Gly_transf_sug"/>
    <property type="match status" value="1"/>
</dbReference>
<evidence type="ECO:0000313" key="9">
    <source>
        <dbReference type="Proteomes" id="UP000000305"/>
    </source>
</evidence>
<proteinExistence type="inferred from homology"/>
<dbReference type="STRING" id="6669.E9GE58"/>
<name>E9GE58_DAPPU</name>
<dbReference type="Proteomes" id="UP000000305">
    <property type="component" value="Unassembled WGS sequence"/>
</dbReference>
<keyword evidence="6" id="KW-0472">Membrane</keyword>
<evidence type="ECO:0000256" key="6">
    <source>
        <dbReference type="ARBA" id="ARBA00023136"/>
    </source>
</evidence>
<dbReference type="SUPFAM" id="SSF53448">
    <property type="entry name" value="Nucleotide-diphospho-sugar transferases"/>
    <property type="match status" value="1"/>
</dbReference>
<dbReference type="FunCoup" id="E9GE58">
    <property type="interactions" value="36"/>
</dbReference>
<dbReference type="PANTHER" id="PTHR12042:SF21">
    <property type="entry name" value="ALPHA1,4-GALACTOSYLTRANSFERASE 1-RELATED"/>
    <property type="match status" value="1"/>
</dbReference>
<dbReference type="eggNOG" id="KOG1928">
    <property type="taxonomic scope" value="Eukaryota"/>
</dbReference>
<comment type="subcellular location">
    <subcellularLocation>
        <location evidence="1">Golgi apparatus membrane</location>
        <topology evidence="1">Single-pass type II membrane protein</topology>
    </subcellularLocation>
</comment>
<dbReference type="GO" id="GO:0000139">
    <property type="term" value="C:Golgi membrane"/>
    <property type="evidence" value="ECO:0007669"/>
    <property type="project" value="UniProtKB-SubCell"/>
</dbReference>
<evidence type="ECO:0000256" key="5">
    <source>
        <dbReference type="ARBA" id="ARBA00023034"/>
    </source>
</evidence>
<dbReference type="InParanoid" id="E9GE58"/>
<dbReference type="InterPro" id="IPR029044">
    <property type="entry name" value="Nucleotide-diphossugar_trans"/>
</dbReference>
<accession>E9GE58</accession>
<dbReference type="OrthoDB" id="6351634at2759"/>
<dbReference type="OMA" id="QYCPYTY"/>
<feature type="non-terminal residue" evidence="8">
    <location>
        <position position="1"/>
    </location>
</feature>
<evidence type="ECO:0000256" key="2">
    <source>
        <dbReference type="ARBA" id="ARBA00009003"/>
    </source>
</evidence>
<dbReference type="EMBL" id="GL732540">
    <property type="protein sequence ID" value="EFX82368.1"/>
    <property type="molecule type" value="Genomic_DNA"/>
</dbReference>
<protein>
    <recommendedName>
        <fullName evidence="7">Alpha 1,4-glycosyltransferase domain-containing protein</fullName>
    </recommendedName>
</protein>
<evidence type="ECO:0000313" key="8">
    <source>
        <dbReference type="EMBL" id="EFX82368.1"/>
    </source>
</evidence>
<evidence type="ECO:0000259" key="7">
    <source>
        <dbReference type="Pfam" id="PF04572"/>
    </source>
</evidence>
<dbReference type="AlphaFoldDB" id="E9GE58"/>
<dbReference type="PANTHER" id="PTHR12042">
    <property type="entry name" value="LACTOSYLCERAMIDE 4-ALPHA-GALACTOSYLTRANSFERASE ALPHA- 1,4-GALACTOSYLTRANSFERASE"/>
    <property type="match status" value="1"/>
</dbReference>
<reference evidence="8 9" key="1">
    <citation type="journal article" date="2011" name="Science">
        <title>The ecoresponsive genome of Daphnia pulex.</title>
        <authorList>
            <person name="Colbourne J.K."/>
            <person name="Pfrender M.E."/>
            <person name="Gilbert D."/>
            <person name="Thomas W.K."/>
            <person name="Tucker A."/>
            <person name="Oakley T.H."/>
            <person name="Tokishita S."/>
            <person name="Aerts A."/>
            <person name="Arnold G.J."/>
            <person name="Basu M.K."/>
            <person name="Bauer D.J."/>
            <person name="Caceres C.E."/>
            <person name="Carmel L."/>
            <person name="Casola C."/>
            <person name="Choi J.H."/>
            <person name="Detter J.C."/>
            <person name="Dong Q."/>
            <person name="Dusheyko S."/>
            <person name="Eads B.D."/>
            <person name="Frohlich T."/>
            <person name="Geiler-Samerotte K.A."/>
            <person name="Gerlach D."/>
            <person name="Hatcher P."/>
            <person name="Jogdeo S."/>
            <person name="Krijgsveld J."/>
            <person name="Kriventseva E.V."/>
            <person name="Kultz D."/>
            <person name="Laforsch C."/>
            <person name="Lindquist E."/>
            <person name="Lopez J."/>
            <person name="Manak J.R."/>
            <person name="Muller J."/>
            <person name="Pangilinan J."/>
            <person name="Patwardhan R.P."/>
            <person name="Pitluck S."/>
            <person name="Pritham E.J."/>
            <person name="Rechtsteiner A."/>
            <person name="Rho M."/>
            <person name="Rogozin I.B."/>
            <person name="Sakarya O."/>
            <person name="Salamov A."/>
            <person name="Schaack S."/>
            <person name="Shapiro H."/>
            <person name="Shiga Y."/>
            <person name="Skalitzky C."/>
            <person name="Smith Z."/>
            <person name="Souvorov A."/>
            <person name="Sung W."/>
            <person name="Tang Z."/>
            <person name="Tsuchiya D."/>
            <person name="Tu H."/>
            <person name="Vos H."/>
            <person name="Wang M."/>
            <person name="Wolf Y.I."/>
            <person name="Yamagata H."/>
            <person name="Yamada T."/>
            <person name="Ye Y."/>
            <person name="Shaw J.R."/>
            <person name="Andrews J."/>
            <person name="Crease T.J."/>
            <person name="Tang H."/>
            <person name="Lucas S.M."/>
            <person name="Robertson H.M."/>
            <person name="Bork P."/>
            <person name="Koonin E.V."/>
            <person name="Zdobnov E.M."/>
            <person name="Grigoriev I.V."/>
            <person name="Lynch M."/>
            <person name="Boore J.L."/>
        </authorList>
    </citation>
    <scope>NUCLEOTIDE SEQUENCE [LARGE SCALE GENOMIC DNA]</scope>
</reference>
<dbReference type="GO" id="GO:0006688">
    <property type="term" value="P:glycosphingolipid biosynthetic process"/>
    <property type="evidence" value="ECO:0000318"/>
    <property type="project" value="GO_Central"/>
</dbReference>
<sequence>LNIRQAFAVESLAFHNPNLFVNVLFMMDDGHQKRINKSKVAETVEKLQSKYENIQFIVVDLDEYMAGTSMEKWFHCTDWRTGPYHVAHLSDGLRFLTLHKYGGYYFDLDVIFVRPVTYYRNFITAASATNFANGIIHADHGHPITQLAVNDFPSNYKKNKWTHNGPDLVLRVMKIFCGEENFNAINDVSCRGFGVLPRSTFLPIHWSHWQSFFIRRPANETGEPSWITNQVVGVHVWNKLSCNETAYKNSTQEYVRLVSHNCPVIYSIAPETF</sequence>
<keyword evidence="3" id="KW-0328">Glycosyltransferase</keyword>
<keyword evidence="4" id="KW-0808">Transferase</keyword>
<feature type="non-terminal residue" evidence="8">
    <location>
        <position position="273"/>
    </location>
</feature>
<evidence type="ECO:0000256" key="4">
    <source>
        <dbReference type="ARBA" id="ARBA00022679"/>
    </source>
</evidence>
<keyword evidence="5" id="KW-0333">Golgi apparatus</keyword>
<dbReference type="GO" id="GO:0016758">
    <property type="term" value="F:hexosyltransferase activity"/>
    <property type="evidence" value="ECO:0000318"/>
    <property type="project" value="GO_Central"/>
</dbReference>
<dbReference type="Gene3D" id="3.90.550.20">
    <property type="match status" value="1"/>
</dbReference>
<dbReference type="PhylomeDB" id="E9GE58"/>
<dbReference type="InterPro" id="IPR051981">
    <property type="entry name" value="Glycosyltransf_32"/>
</dbReference>
<evidence type="ECO:0000256" key="3">
    <source>
        <dbReference type="ARBA" id="ARBA00022676"/>
    </source>
</evidence>
<dbReference type="InterPro" id="IPR007652">
    <property type="entry name" value="A1-4-GlycosylTfrase_dom"/>
</dbReference>
<dbReference type="HOGENOM" id="CLU_049512_1_0_1"/>
<evidence type="ECO:0000256" key="1">
    <source>
        <dbReference type="ARBA" id="ARBA00004323"/>
    </source>
</evidence>
<keyword evidence="9" id="KW-1185">Reference proteome</keyword>
<feature type="domain" description="Alpha 1,4-glycosyltransferase" evidence="7">
    <location>
        <begin position="137"/>
        <end position="268"/>
    </location>
</feature>
<organism evidence="8 9">
    <name type="scientific">Daphnia pulex</name>
    <name type="common">Water flea</name>
    <dbReference type="NCBI Taxonomy" id="6669"/>
    <lineage>
        <taxon>Eukaryota</taxon>
        <taxon>Metazoa</taxon>
        <taxon>Ecdysozoa</taxon>
        <taxon>Arthropoda</taxon>
        <taxon>Crustacea</taxon>
        <taxon>Branchiopoda</taxon>
        <taxon>Diplostraca</taxon>
        <taxon>Cladocera</taxon>
        <taxon>Anomopoda</taxon>
        <taxon>Daphniidae</taxon>
        <taxon>Daphnia</taxon>
    </lineage>
</organism>
<comment type="similarity">
    <text evidence="2">Belongs to the glycosyltransferase 32 family.</text>
</comment>